<name>A0ABW2XX99_9ACTN</name>
<proteinExistence type="predicted"/>
<dbReference type="InterPro" id="IPR032584">
    <property type="entry name" value="DUF4913"/>
</dbReference>
<accession>A0ABW2XX99</accession>
<comment type="caution">
    <text evidence="1">The sequence shown here is derived from an EMBL/GenBank/DDBJ whole genome shotgun (WGS) entry which is preliminary data.</text>
</comment>
<sequence>MSSNAINSSAAQEANPKPLYADLTGWVTQHFVPIYRRTLGGDFRWCAQWWQHGEAISRLMALWYSWEAMRLQGATGMALWYRDHLDHQLPVLLGPRGPFYQCTENEHLIPHQARLVPTPSGWLVSGSSASPAEEQLPED</sequence>
<dbReference type="RefSeq" id="WP_207399795.1">
    <property type="nucleotide sequence ID" value="NZ_CAACUY010000042.1"/>
</dbReference>
<dbReference type="Pfam" id="PF16259">
    <property type="entry name" value="DUF4913"/>
    <property type="match status" value="1"/>
</dbReference>
<evidence type="ECO:0000313" key="2">
    <source>
        <dbReference type="Proteomes" id="UP001597063"/>
    </source>
</evidence>
<gene>
    <name evidence="1" type="ORF">ACFQZM_41100</name>
</gene>
<reference evidence="2" key="1">
    <citation type="journal article" date="2019" name="Int. J. Syst. Evol. Microbiol.">
        <title>The Global Catalogue of Microorganisms (GCM) 10K type strain sequencing project: providing services to taxonomists for standard genome sequencing and annotation.</title>
        <authorList>
            <consortium name="The Broad Institute Genomics Platform"/>
            <consortium name="The Broad Institute Genome Sequencing Center for Infectious Disease"/>
            <person name="Wu L."/>
            <person name="Ma J."/>
        </authorList>
    </citation>
    <scope>NUCLEOTIDE SEQUENCE [LARGE SCALE GENOMIC DNA]</scope>
    <source>
        <strain evidence="2">JCM 9371</strain>
    </source>
</reference>
<keyword evidence="2" id="KW-1185">Reference proteome</keyword>
<organism evidence="1 2">
    <name type="scientific">Actinomadura fibrosa</name>
    <dbReference type="NCBI Taxonomy" id="111802"/>
    <lineage>
        <taxon>Bacteria</taxon>
        <taxon>Bacillati</taxon>
        <taxon>Actinomycetota</taxon>
        <taxon>Actinomycetes</taxon>
        <taxon>Streptosporangiales</taxon>
        <taxon>Thermomonosporaceae</taxon>
        <taxon>Actinomadura</taxon>
    </lineage>
</organism>
<dbReference type="Proteomes" id="UP001597063">
    <property type="component" value="Unassembled WGS sequence"/>
</dbReference>
<protein>
    <submittedName>
        <fullName evidence="1">DUF4913 domain-containing protein</fullName>
    </submittedName>
</protein>
<dbReference type="EMBL" id="JBHTGP010000025">
    <property type="protein sequence ID" value="MFD0690947.1"/>
    <property type="molecule type" value="Genomic_DNA"/>
</dbReference>
<evidence type="ECO:0000313" key="1">
    <source>
        <dbReference type="EMBL" id="MFD0690947.1"/>
    </source>
</evidence>